<dbReference type="OMA" id="YCIRSTE"/>
<dbReference type="GO" id="GO:0101005">
    <property type="term" value="F:deubiquitinase activity"/>
    <property type="evidence" value="ECO:0007669"/>
    <property type="project" value="TreeGrafter"/>
</dbReference>
<keyword evidence="7" id="KW-1185">Reference proteome</keyword>
<evidence type="ECO:0000256" key="2">
    <source>
        <dbReference type="ARBA" id="ARBA00022670"/>
    </source>
</evidence>
<proteinExistence type="inferred from homology"/>
<dbReference type="PROSITE" id="PS51858">
    <property type="entry name" value="PPPDE"/>
    <property type="match status" value="1"/>
</dbReference>
<keyword evidence="3" id="KW-0378">Hydrolase</keyword>
<organism evidence="6 7">
    <name type="scientific">Symbiodinium microadriaticum</name>
    <name type="common">Dinoflagellate</name>
    <name type="synonym">Zooxanthella microadriatica</name>
    <dbReference type="NCBI Taxonomy" id="2951"/>
    <lineage>
        <taxon>Eukaryota</taxon>
        <taxon>Sar</taxon>
        <taxon>Alveolata</taxon>
        <taxon>Dinophyceae</taxon>
        <taxon>Suessiales</taxon>
        <taxon>Symbiodiniaceae</taxon>
        <taxon>Symbiodinium</taxon>
    </lineage>
</organism>
<sequence>MNSAAADETSSREPQDAAASMSSREACLPLGPGEREGNGTVDGSEPESPNPKDVWVHVYHCDPYTGFLNRMLLKNSEIGIYHAGIEVYGEEWSFQYFEDTWNDPTISGIIRCAPKQMSGYEYQESLNLGPTSLSVSEVDDLLETLCDEYSASTYHLTHRNCLTFAQHLAGRLQAPRPFPDWILGILEASTRVGAVDATVDYFWSWAKWYMIRKHEPPEDPPPQPPQQQANTWSMLGLYPTCSPSMCPGPAKDAHESESAPPVPQGMQAVNMHDEQNDRLVTE</sequence>
<evidence type="ECO:0000313" key="6">
    <source>
        <dbReference type="EMBL" id="OLQ09110.1"/>
    </source>
</evidence>
<dbReference type="GO" id="GO:0006508">
    <property type="term" value="P:proteolysis"/>
    <property type="evidence" value="ECO:0007669"/>
    <property type="project" value="UniProtKB-KW"/>
</dbReference>
<dbReference type="InterPro" id="IPR008580">
    <property type="entry name" value="PPPDE_dom"/>
</dbReference>
<feature type="region of interest" description="Disordered" evidence="4">
    <location>
        <begin position="1"/>
        <end position="49"/>
    </location>
</feature>
<feature type="region of interest" description="Disordered" evidence="4">
    <location>
        <begin position="246"/>
        <end position="282"/>
    </location>
</feature>
<dbReference type="OrthoDB" id="412286at2759"/>
<evidence type="ECO:0000313" key="7">
    <source>
        <dbReference type="Proteomes" id="UP000186817"/>
    </source>
</evidence>
<dbReference type="InterPro" id="IPR042266">
    <property type="entry name" value="PPPDE_sf"/>
</dbReference>
<accession>A0A1Q9ENV9</accession>
<evidence type="ECO:0000256" key="1">
    <source>
        <dbReference type="ARBA" id="ARBA00008140"/>
    </source>
</evidence>
<dbReference type="GO" id="GO:0016579">
    <property type="term" value="P:protein deubiquitination"/>
    <property type="evidence" value="ECO:0007669"/>
    <property type="project" value="TreeGrafter"/>
</dbReference>
<gene>
    <name evidence="6" type="ORF">AK812_SmicGene7275</name>
</gene>
<feature type="compositionally biased region" description="Basic and acidic residues" evidence="4">
    <location>
        <begin position="271"/>
        <end position="282"/>
    </location>
</feature>
<dbReference type="Proteomes" id="UP000186817">
    <property type="component" value="Unassembled WGS sequence"/>
</dbReference>
<dbReference type="SMART" id="SM01179">
    <property type="entry name" value="DUF862"/>
    <property type="match status" value="1"/>
</dbReference>
<name>A0A1Q9ENV9_SYMMI</name>
<comment type="similarity">
    <text evidence="1">Belongs to the DeSI family.</text>
</comment>
<dbReference type="Pfam" id="PF05903">
    <property type="entry name" value="Peptidase_C97"/>
    <property type="match status" value="1"/>
</dbReference>
<dbReference type="PANTHER" id="PTHR12378">
    <property type="entry name" value="DESUMOYLATING ISOPEPTIDASE"/>
    <property type="match status" value="1"/>
</dbReference>
<protein>
    <submittedName>
        <fullName evidence="6">DeSI-like protein</fullName>
    </submittedName>
</protein>
<comment type="caution">
    <text evidence="6">The sequence shown here is derived from an EMBL/GenBank/DDBJ whole genome shotgun (WGS) entry which is preliminary data.</text>
</comment>
<feature type="domain" description="PPPDE" evidence="5">
    <location>
        <begin position="52"/>
        <end position="203"/>
    </location>
</feature>
<reference evidence="6 7" key="1">
    <citation type="submission" date="2016-02" db="EMBL/GenBank/DDBJ databases">
        <title>Genome analysis of coral dinoflagellate symbionts highlights evolutionary adaptations to a symbiotic lifestyle.</title>
        <authorList>
            <person name="Aranda M."/>
            <person name="Li Y."/>
            <person name="Liew Y.J."/>
            <person name="Baumgarten S."/>
            <person name="Simakov O."/>
            <person name="Wilson M."/>
            <person name="Piel J."/>
            <person name="Ashoor H."/>
            <person name="Bougouffa S."/>
            <person name="Bajic V.B."/>
            <person name="Ryu T."/>
            <person name="Ravasi T."/>
            <person name="Bayer T."/>
            <person name="Micklem G."/>
            <person name="Kim H."/>
            <person name="Bhak J."/>
            <person name="Lajeunesse T.C."/>
            <person name="Voolstra C.R."/>
        </authorList>
    </citation>
    <scope>NUCLEOTIDE SEQUENCE [LARGE SCALE GENOMIC DNA]</scope>
    <source>
        <strain evidence="6 7">CCMP2467</strain>
    </source>
</reference>
<dbReference type="AlphaFoldDB" id="A0A1Q9ENV9"/>
<dbReference type="EMBL" id="LSRX01000103">
    <property type="protein sequence ID" value="OLQ09110.1"/>
    <property type="molecule type" value="Genomic_DNA"/>
</dbReference>
<evidence type="ECO:0000256" key="4">
    <source>
        <dbReference type="SAM" id="MobiDB-lite"/>
    </source>
</evidence>
<evidence type="ECO:0000256" key="3">
    <source>
        <dbReference type="ARBA" id="ARBA00022801"/>
    </source>
</evidence>
<dbReference type="PANTHER" id="PTHR12378:SF80">
    <property type="entry name" value="IP06716P-RELATED"/>
    <property type="match status" value="1"/>
</dbReference>
<keyword evidence="2" id="KW-0645">Protease</keyword>
<evidence type="ECO:0000259" key="5">
    <source>
        <dbReference type="PROSITE" id="PS51858"/>
    </source>
</evidence>
<dbReference type="Gene3D" id="3.90.1720.30">
    <property type="entry name" value="PPPDE domains"/>
    <property type="match status" value="1"/>
</dbReference>